<reference evidence="1 2" key="1">
    <citation type="submission" date="2020-06" db="EMBL/GenBank/DDBJ databases">
        <title>NJ-3-1, isolated from saline soil.</title>
        <authorList>
            <person name="Cui H.L."/>
            <person name="Shi X."/>
        </authorList>
    </citation>
    <scope>NUCLEOTIDE SEQUENCE [LARGE SCALE GENOMIC DNA]</scope>
    <source>
        <strain evidence="1 2">NJ-3-1</strain>
    </source>
</reference>
<dbReference type="RefSeq" id="WP_179268551.1">
    <property type="nucleotide sequence ID" value="NZ_CP058579.1"/>
</dbReference>
<protein>
    <submittedName>
        <fullName evidence="1">Uncharacterized protein</fullName>
    </submittedName>
</protein>
<dbReference type="AlphaFoldDB" id="A0A7D5LA74"/>
<sequence>MDYSVRIRRPATANARQYGFEYVHYTLAYLRDLPDLRGEDTDRIREVIQDHLVDGLSLRDDVDLETTEHVVVIPNPSIGVKHRKNTKAIYNDELAIPDTVIDAHEQDSQRRGAPSQ</sequence>
<evidence type="ECO:0000313" key="1">
    <source>
        <dbReference type="EMBL" id="QLG61966.1"/>
    </source>
</evidence>
<name>A0A7D5LA74_9EURY</name>
<organism evidence="1 2">
    <name type="scientific">Halorarum salinum</name>
    <dbReference type="NCBI Taxonomy" id="2743089"/>
    <lineage>
        <taxon>Archaea</taxon>
        <taxon>Methanobacteriati</taxon>
        <taxon>Methanobacteriota</taxon>
        <taxon>Stenosarchaea group</taxon>
        <taxon>Halobacteria</taxon>
        <taxon>Halobacteriales</taxon>
        <taxon>Haloferacaceae</taxon>
        <taxon>Halorarum</taxon>
    </lineage>
</organism>
<dbReference type="GeneID" id="56037720"/>
<dbReference type="EMBL" id="CP058579">
    <property type="protein sequence ID" value="QLG61966.1"/>
    <property type="molecule type" value="Genomic_DNA"/>
</dbReference>
<dbReference type="Proteomes" id="UP000509626">
    <property type="component" value="Chromosome"/>
</dbReference>
<proteinExistence type="predicted"/>
<gene>
    <name evidence="1" type="ORF">HUG12_09635</name>
</gene>
<accession>A0A7D5LA74</accession>
<dbReference type="KEGG" id="halu:HUG12_09635"/>
<evidence type="ECO:0000313" key="2">
    <source>
        <dbReference type="Proteomes" id="UP000509626"/>
    </source>
</evidence>
<keyword evidence="2" id="KW-1185">Reference proteome</keyword>